<accession>H1VRR5</accession>
<reference evidence="3" key="1">
    <citation type="journal article" date="2012" name="Nat. Genet.">
        <title>Lifestyle transitions in plant pathogenic Colletotrichum fungi deciphered by genome and transcriptome analyses.</title>
        <authorList>
            <person name="O'Connell R.J."/>
            <person name="Thon M.R."/>
            <person name="Hacquard S."/>
            <person name="Amyotte S.G."/>
            <person name="Kleemann J."/>
            <person name="Torres M.F."/>
            <person name="Damm U."/>
            <person name="Buiate E.A."/>
            <person name="Epstein L."/>
            <person name="Alkan N."/>
            <person name="Altmueller J."/>
            <person name="Alvarado-Balderrama L."/>
            <person name="Bauser C.A."/>
            <person name="Becker C."/>
            <person name="Birren B.W."/>
            <person name="Chen Z."/>
            <person name="Choi J."/>
            <person name="Crouch J.A."/>
            <person name="Duvick J.P."/>
            <person name="Farman M.A."/>
            <person name="Gan P."/>
            <person name="Heiman D."/>
            <person name="Henrissat B."/>
            <person name="Howard R.J."/>
            <person name="Kabbage M."/>
            <person name="Koch C."/>
            <person name="Kracher B."/>
            <person name="Kubo Y."/>
            <person name="Law A.D."/>
            <person name="Lebrun M.-H."/>
            <person name="Lee Y.-H."/>
            <person name="Miyara I."/>
            <person name="Moore N."/>
            <person name="Neumann U."/>
            <person name="Nordstroem K."/>
            <person name="Panaccione D.G."/>
            <person name="Panstruga R."/>
            <person name="Place M."/>
            <person name="Proctor R.H."/>
            <person name="Prusky D."/>
            <person name="Rech G."/>
            <person name="Reinhardt R."/>
            <person name="Rollins J.A."/>
            <person name="Rounsley S."/>
            <person name="Schardl C.L."/>
            <person name="Schwartz D.C."/>
            <person name="Shenoy N."/>
            <person name="Shirasu K."/>
            <person name="Sikhakolli U.R."/>
            <person name="Stueber K."/>
            <person name="Sukno S.A."/>
            <person name="Sweigard J.A."/>
            <person name="Takano Y."/>
            <person name="Takahara H."/>
            <person name="Trail F."/>
            <person name="van der Does H.C."/>
            <person name="Voll L.M."/>
            <person name="Will I."/>
            <person name="Young S."/>
            <person name="Zeng Q."/>
            <person name="Zhang J."/>
            <person name="Zhou S."/>
            <person name="Dickman M.B."/>
            <person name="Schulze-Lefert P."/>
            <person name="Ver Loren van Themaat E."/>
            <person name="Ma L.-J."/>
            <person name="Vaillancourt L.J."/>
        </authorList>
    </citation>
    <scope>NUCLEOTIDE SEQUENCE [LARGE SCALE GENOMIC DNA]</scope>
    <source>
        <strain evidence="3">IMI 349063</strain>
    </source>
</reference>
<dbReference type="EMBL" id="CACQ02005734">
    <property type="protein sequence ID" value="CCF42921.1"/>
    <property type="molecule type" value="Genomic_DNA"/>
</dbReference>
<evidence type="ECO:0000313" key="2">
    <source>
        <dbReference type="EMBL" id="CCF42921.1"/>
    </source>
</evidence>
<feature type="chain" id="PRO_5003556160" evidence="1">
    <location>
        <begin position="20"/>
        <end position="207"/>
    </location>
</feature>
<dbReference type="Proteomes" id="UP000007174">
    <property type="component" value="Unassembled WGS sequence"/>
</dbReference>
<sequence length="207" mass="22826">KWSTLSLTLSLSLSLTVLASHSLTPPFLTAFARLVIHIRQASYTTQLLLTFLMQSFSHLSSSSLLRPSFGHPPALPSDAARGLAPPPPLPRPPSPIPCRLGRLEPDDWPAIMQPAAFFSVSYWCHMYGLCPSHAARQRLLAPLGMPRRSKATQRYPWCIYYLLSTVDAPASMRIRPDSIGFDLFLGLAGICHLSVQHVSTICPCPPR</sequence>
<dbReference type="AlphaFoldDB" id="H1VRR5"/>
<name>H1VRR5_COLHI</name>
<evidence type="ECO:0000256" key="1">
    <source>
        <dbReference type="SAM" id="SignalP"/>
    </source>
</evidence>
<feature type="non-terminal residue" evidence="2">
    <location>
        <position position="1"/>
    </location>
</feature>
<gene>
    <name evidence="2" type="ORF">CH063_02945</name>
</gene>
<dbReference type="HOGENOM" id="CLU_1329104_0_0_1"/>
<keyword evidence="1" id="KW-0732">Signal</keyword>
<evidence type="ECO:0000313" key="3">
    <source>
        <dbReference type="Proteomes" id="UP000007174"/>
    </source>
</evidence>
<proteinExistence type="predicted"/>
<protein>
    <submittedName>
        <fullName evidence="2">Uncharacterized protein</fullName>
    </submittedName>
</protein>
<feature type="signal peptide" evidence="1">
    <location>
        <begin position="1"/>
        <end position="19"/>
    </location>
</feature>
<organism evidence="2 3">
    <name type="scientific">Colletotrichum higginsianum (strain IMI 349063)</name>
    <name type="common">Crucifer anthracnose fungus</name>
    <dbReference type="NCBI Taxonomy" id="759273"/>
    <lineage>
        <taxon>Eukaryota</taxon>
        <taxon>Fungi</taxon>
        <taxon>Dikarya</taxon>
        <taxon>Ascomycota</taxon>
        <taxon>Pezizomycotina</taxon>
        <taxon>Sordariomycetes</taxon>
        <taxon>Hypocreomycetidae</taxon>
        <taxon>Glomerellales</taxon>
        <taxon>Glomerellaceae</taxon>
        <taxon>Colletotrichum</taxon>
        <taxon>Colletotrichum destructivum species complex</taxon>
    </lineage>
</organism>